<evidence type="ECO:0000256" key="1">
    <source>
        <dbReference type="ARBA" id="ARBA00007797"/>
    </source>
</evidence>
<dbReference type="OrthoDB" id="42075at2759"/>
<feature type="domain" description="CCAAT-binding factor" evidence="4">
    <location>
        <begin position="510"/>
        <end position="688"/>
    </location>
</feature>
<dbReference type="PANTHER" id="PTHR12455:SF0">
    <property type="entry name" value="NUCLEOLAR COMPLEX PROTEIN 4 HOMOLOG"/>
    <property type="match status" value="1"/>
</dbReference>
<feature type="region of interest" description="Disordered" evidence="2">
    <location>
        <begin position="395"/>
        <end position="439"/>
    </location>
</feature>
<evidence type="ECO:0000313" key="6">
    <source>
        <dbReference type="Proteomes" id="UP000019335"/>
    </source>
</evidence>
<reference evidence="5 6" key="1">
    <citation type="journal article" date="2014" name="Mol. Plant">
        <title>Chromosome Scale Genome Assembly and Transcriptome Profiling of Nannochloropsis gaditana in Nitrogen Depletion.</title>
        <authorList>
            <person name="Corteggiani Carpinelli E."/>
            <person name="Telatin A."/>
            <person name="Vitulo N."/>
            <person name="Forcato C."/>
            <person name="D'Angelo M."/>
            <person name="Schiavon R."/>
            <person name="Vezzi A."/>
            <person name="Giacometti G.M."/>
            <person name="Morosinotto T."/>
            <person name="Valle G."/>
        </authorList>
    </citation>
    <scope>NUCLEOTIDE SEQUENCE [LARGE SCALE GENOMIC DNA]</scope>
    <source>
        <strain evidence="5 6">B-31</strain>
    </source>
</reference>
<keyword evidence="3" id="KW-0812">Transmembrane</keyword>
<protein>
    <submittedName>
        <fullName evidence="5">CCAAT-binding factor</fullName>
    </submittedName>
</protein>
<dbReference type="GO" id="GO:0032040">
    <property type="term" value="C:small-subunit processome"/>
    <property type="evidence" value="ECO:0007669"/>
    <property type="project" value="TreeGrafter"/>
</dbReference>
<name>W7TAM6_9STRA</name>
<organism evidence="5 6">
    <name type="scientific">Nannochloropsis gaditana</name>
    <dbReference type="NCBI Taxonomy" id="72520"/>
    <lineage>
        <taxon>Eukaryota</taxon>
        <taxon>Sar</taxon>
        <taxon>Stramenopiles</taxon>
        <taxon>Ochrophyta</taxon>
        <taxon>Eustigmatophyceae</taxon>
        <taxon>Eustigmatales</taxon>
        <taxon>Monodopsidaceae</taxon>
        <taxon>Nannochloropsis</taxon>
    </lineage>
</organism>
<dbReference type="InterPro" id="IPR005612">
    <property type="entry name" value="CCAAT-binding_factor"/>
</dbReference>
<dbReference type="Pfam" id="PF03914">
    <property type="entry name" value="CBF"/>
    <property type="match status" value="1"/>
</dbReference>
<dbReference type="PANTHER" id="PTHR12455">
    <property type="entry name" value="NUCLEOLAR COMPLEX PROTEIN 4"/>
    <property type="match status" value="1"/>
</dbReference>
<keyword evidence="3" id="KW-1133">Transmembrane helix</keyword>
<feature type="transmembrane region" description="Helical" evidence="3">
    <location>
        <begin position="587"/>
        <end position="611"/>
    </location>
</feature>
<comment type="caution">
    <text evidence="5">The sequence shown here is derived from an EMBL/GenBank/DDBJ whole genome shotgun (WGS) entry which is preliminary data.</text>
</comment>
<feature type="transmembrane region" description="Helical" evidence="3">
    <location>
        <begin position="556"/>
        <end position="575"/>
    </location>
</feature>
<dbReference type="Proteomes" id="UP000019335">
    <property type="component" value="Chromosome 15"/>
</dbReference>
<evidence type="ECO:0000259" key="4">
    <source>
        <dbReference type="Pfam" id="PF03914"/>
    </source>
</evidence>
<feature type="region of interest" description="Disordered" evidence="2">
    <location>
        <begin position="731"/>
        <end position="755"/>
    </location>
</feature>
<evidence type="ECO:0000313" key="5">
    <source>
        <dbReference type="EMBL" id="EWM24070.1"/>
    </source>
</evidence>
<dbReference type="GO" id="GO:0030692">
    <property type="term" value="C:Noc4p-Nop14p complex"/>
    <property type="evidence" value="ECO:0007669"/>
    <property type="project" value="TreeGrafter"/>
</dbReference>
<dbReference type="AlphaFoldDB" id="W7TAM6"/>
<sequence length="787" mass="87282">MRSSKIRKVAEVEVAFPLSSPPPSSASASGTPSSILTTIRDIERGILDGQDLQHLNGLTLLLVHVRALLQSMIGALEEESGAEKVLNNKDREVAGLQSMHALRRIFTALVNRGDVRKPITKDSTTASSPVNAITPDTSLAKTSGALGKGEVLSGASRAQGRKRAGHVEIQEHQNETHAVNAEESLRIFRQWAYRQYATFLSLLLDLVEGKAHDIAHHSSSSSSSSSLTSIKPAFSIKVRIRAAALRTIMEMVKVESVVLHKNYRSFGHELFYRLLMGLLSSSTNSISSRHSHKYGNSDKEEESRKVVDARDLADLLEVLRVDYIEPYCDVRYWLLKGLGIWARKELKEGRCRTSTEQEEASRTETALKLLMMVRLSEEESAMRLLWVSLQDEKGDGALLPNQGGKEEEEEEEETGWDWSGDEGMGHEEDEEALGKDGARERVPNVASLSAHRKALEAAWLGCLRLPDLPPALYRSITQHVARHVLEHLPRPLLLADFFTAAYAQGGLTAVIALEGLFVLMQAHNLEYPSFYCSLYRLLSPGPQVLYSRHRARFFRLLRLCLISTLVPAHVVAAFLKRLGRLSLRAPAPSVIFFLSLLTVVLRAHPSCLALLHRSRALKGIDEAQAVDRFDPGVEDPAAAFQMTEFAAGKHEGEDQDGNNDAQMGGIQTSLWEVAALQMHYHHAVASLAKGLEITTPEDPKKPLSMNMEAMASYTYTELFTLEGKYWKRGKKEEMAGRKRRRKGLEGGQEEGVALAHERKPRSGKLFQAGDVFDGLFVLPSLSAVRKE</sequence>
<dbReference type="InterPro" id="IPR027193">
    <property type="entry name" value="Noc4"/>
</dbReference>
<dbReference type="EMBL" id="AZIL01001405">
    <property type="protein sequence ID" value="EWM24070.1"/>
    <property type="molecule type" value="Genomic_DNA"/>
</dbReference>
<comment type="similarity">
    <text evidence="1">Belongs to the CBF/MAK21 family.</text>
</comment>
<keyword evidence="6" id="KW-1185">Reference proteome</keyword>
<feature type="compositionally biased region" description="Acidic residues" evidence="2">
    <location>
        <begin position="406"/>
        <end position="415"/>
    </location>
</feature>
<proteinExistence type="inferred from homology"/>
<gene>
    <name evidence="5" type="ORF">Naga_100063g12</name>
</gene>
<accession>W7TAM6</accession>
<evidence type="ECO:0000256" key="2">
    <source>
        <dbReference type="SAM" id="MobiDB-lite"/>
    </source>
</evidence>
<evidence type="ECO:0000256" key="3">
    <source>
        <dbReference type="SAM" id="Phobius"/>
    </source>
</evidence>
<dbReference type="GO" id="GO:0042254">
    <property type="term" value="P:ribosome biogenesis"/>
    <property type="evidence" value="ECO:0007669"/>
    <property type="project" value="InterPro"/>
</dbReference>
<keyword evidence="3" id="KW-0472">Membrane</keyword>